<proteinExistence type="predicted"/>
<protein>
    <submittedName>
        <fullName evidence="2">VOC family protein</fullName>
    </submittedName>
</protein>
<evidence type="ECO:0000313" key="3">
    <source>
        <dbReference type="Proteomes" id="UP000610846"/>
    </source>
</evidence>
<dbReference type="Pfam" id="PF18029">
    <property type="entry name" value="Glyoxalase_6"/>
    <property type="match status" value="1"/>
</dbReference>
<dbReference type="EMBL" id="JACYHB010000003">
    <property type="protein sequence ID" value="MBD8078630.1"/>
    <property type="molecule type" value="Genomic_DNA"/>
</dbReference>
<feature type="domain" description="VOC" evidence="1">
    <location>
        <begin position="20"/>
        <end position="132"/>
    </location>
</feature>
<dbReference type="CDD" id="cd07247">
    <property type="entry name" value="SgaA_N_like"/>
    <property type="match status" value="1"/>
</dbReference>
<dbReference type="AlphaFoldDB" id="A0A927G961"/>
<reference evidence="2" key="2">
    <citation type="submission" date="2020-09" db="EMBL/GenBank/DDBJ databases">
        <authorList>
            <person name="Yu Y."/>
        </authorList>
    </citation>
    <scope>NUCLEOTIDE SEQUENCE</scope>
    <source>
        <strain evidence="2">KCTC 49039</strain>
    </source>
</reference>
<evidence type="ECO:0000259" key="1">
    <source>
        <dbReference type="PROSITE" id="PS51819"/>
    </source>
</evidence>
<dbReference type="RefSeq" id="WP_191828193.1">
    <property type="nucleotide sequence ID" value="NZ_JACYHB010000003.1"/>
</dbReference>
<dbReference type="SUPFAM" id="SSF54593">
    <property type="entry name" value="Glyoxalase/Bleomycin resistance protein/Dihydroxybiphenyl dioxygenase"/>
    <property type="match status" value="2"/>
</dbReference>
<evidence type="ECO:0000313" key="2">
    <source>
        <dbReference type="EMBL" id="MBD8078630.1"/>
    </source>
</evidence>
<reference evidence="2" key="1">
    <citation type="journal article" date="2018" name="Curr. Microbiol.">
        <title>Cellulosimicrobium arenosum sp. nov., Isolated from Marine Sediment Sand.</title>
        <authorList>
            <person name="Oh M."/>
            <person name="Kim J.H."/>
            <person name="Yoon J.H."/>
            <person name="Schumann P."/>
            <person name="Kim W."/>
        </authorList>
    </citation>
    <scope>NUCLEOTIDE SEQUENCE</scope>
    <source>
        <strain evidence="2">KCTC 49039</strain>
    </source>
</reference>
<comment type="caution">
    <text evidence="2">The sequence shown here is derived from an EMBL/GenBank/DDBJ whole genome shotgun (WGS) entry which is preliminary data.</text>
</comment>
<sequence length="279" mass="29691">MDEDRRSAAELPPRTYPHGVPCWVDTEQPDVDAALAFYGALFGWDFEDRLPPGAGGRYVVASLGGQDVAAIASGQGPPEWITYVAVDDVDSAARGVPDLGGVVLDGPTTVGPPGRMAVVRDPQGAAFRLWQPGTRLGAQRVDMPGAWVFSTLRTPDVEQAMRFYGPLLGWEVSPDLGLGMARVRGYGDHLQRTVNPEIDELQVDAPPGFRDVVAGVETGPGAARHTVMFAVADRDDAARAAERAGGTVLSSSDTQWTRDAVVRDPQGAELTLSQYTPPA</sequence>
<dbReference type="PANTHER" id="PTHR33993">
    <property type="entry name" value="GLYOXALASE-RELATED"/>
    <property type="match status" value="1"/>
</dbReference>
<dbReference type="Gene3D" id="3.10.180.10">
    <property type="entry name" value="2,3-Dihydroxybiphenyl 1,2-Dioxygenase, domain 1"/>
    <property type="match status" value="2"/>
</dbReference>
<dbReference type="InterPro" id="IPR029068">
    <property type="entry name" value="Glyas_Bleomycin-R_OHBP_Dase"/>
</dbReference>
<gene>
    <name evidence="2" type="ORF">IF651_06095</name>
</gene>
<accession>A0A927G961</accession>
<name>A0A927G961_9MICO</name>
<organism evidence="2 3">
    <name type="scientific">Cellulosimicrobium arenosum</name>
    <dbReference type="NCBI Taxonomy" id="2708133"/>
    <lineage>
        <taxon>Bacteria</taxon>
        <taxon>Bacillati</taxon>
        <taxon>Actinomycetota</taxon>
        <taxon>Actinomycetes</taxon>
        <taxon>Micrococcales</taxon>
        <taxon>Promicromonosporaceae</taxon>
        <taxon>Cellulosimicrobium</taxon>
    </lineage>
</organism>
<dbReference type="Pfam" id="PF00903">
    <property type="entry name" value="Glyoxalase"/>
    <property type="match status" value="1"/>
</dbReference>
<dbReference type="InterPro" id="IPR041581">
    <property type="entry name" value="Glyoxalase_6"/>
</dbReference>
<dbReference type="InterPro" id="IPR052164">
    <property type="entry name" value="Anthracycline_SecMetBiosynth"/>
</dbReference>
<dbReference type="PANTHER" id="PTHR33993:SF14">
    <property type="entry name" value="GB|AAF24581.1"/>
    <property type="match status" value="1"/>
</dbReference>
<feature type="domain" description="VOC" evidence="1">
    <location>
        <begin position="143"/>
        <end position="275"/>
    </location>
</feature>
<dbReference type="InterPro" id="IPR037523">
    <property type="entry name" value="VOC_core"/>
</dbReference>
<dbReference type="PROSITE" id="PS51819">
    <property type="entry name" value="VOC"/>
    <property type="match status" value="2"/>
</dbReference>
<dbReference type="InterPro" id="IPR004360">
    <property type="entry name" value="Glyas_Fos-R_dOase_dom"/>
</dbReference>
<dbReference type="Proteomes" id="UP000610846">
    <property type="component" value="Unassembled WGS sequence"/>
</dbReference>
<keyword evidence="3" id="KW-1185">Reference proteome</keyword>